<reference evidence="1" key="1">
    <citation type="journal article" date="2014" name="Int. J. Syst. Evol. Microbiol.">
        <title>Complete genome sequence of Corynebacterium casei LMG S-19264T (=DSM 44701T), isolated from a smear-ripened cheese.</title>
        <authorList>
            <consortium name="US DOE Joint Genome Institute (JGI-PGF)"/>
            <person name="Walter F."/>
            <person name="Albersmeier A."/>
            <person name="Kalinowski J."/>
            <person name="Ruckert C."/>
        </authorList>
    </citation>
    <scope>NUCLEOTIDE SEQUENCE</scope>
    <source>
        <strain evidence="1">KCTC 22169</strain>
    </source>
</reference>
<dbReference type="AlphaFoldDB" id="A0A918K604"/>
<reference evidence="1" key="2">
    <citation type="submission" date="2020-09" db="EMBL/GenBank/DDBJ databases">
        <authorList>
            <person name="Sun Q."/>
            <person name="Kim S."/>
        </authorList>
    </citation>
    <scope>NUCLEOTIDE SEQUENCE</scope>
    <source>
        <strain evidence="1">KCTC 22169</strain>
    </source>
</reference>
<name>A0A918K604_9GAMM</name>
<proteinExistence type="predicted"/>
<keyword evidence="2" id="KW-1185">Reference proteome</keyword>
<protein>
    <submittedName>
        <fullName evidence="1">Uncharacterized protein</fullName>
    </submittedName>
</protein>
<dbReference type="RefSeq" id="WP_189607941.1">
    <property type="nucleotide sequence ID" value="NZ_BMXR01000003.1"/>
</dbReference>
<evidence type="ECO:0000313" key="1">
    <source>
        <dbReference type="EMBL" id="GGX48950.1"/>
    </source>
</evidence>
<comment type="caution">
    <text evidence="1">The sequence shown here is derived from an EMBL/GenBank/DDBJ whole genome shotgun (WGS) entry which is preliminary data.</text>
</comment>
<dbReference type="InterPro" id="IPR054213">
    <property type="entry name" value="DUF6920"/>
</dbReference>
<dbReference type="Pfam" id="PF21900">
    <property type="entry name" value="DUF6920"/>
    <property type="match status" value="1"/>
</dbReference>
<evidence type="ECO:0000313" key="2">
    <source>
        <dbReference type="Proteomes" id="UP000626148"/>
    </source>
</evidence>
<gene>
    <name evidence="1" type="ORF">GCM10007392_15220</name>
</gene>
<dbReference type="EMBL" id="BMXR01000003">
    <property type="protein sequence ID" value="GGX48950.1"/>
    <property type="molecule type" value="Genomic_DNA"/>
</dbReference>
<sequence length="286" mass="32341">MPWKILIITLLSLIALVVLVAVSGHWRWSAETRSILSRLDDAHRPLTDATVDFSAFDDLPAPVRAYFRRALTDGQPLIDRVSLRQSGTFNQSETGQQWQPFTANQVVTAQRPGFDWHARIRMLPGAPIRVHDAYLSGEGVLHASLLGWISPVNLRGGGDIAEGELMRWLAEAAWNPTVLLPGQGVQWTAIDDRSARATLVDGDVRVSLVFRFNDDNLIESVRADARVRTLGEQSVPTPWEGRWFKYEKRDGMWIPTEGEVAWLLDAGEQTYWRGRIERVDYQFVQP</sequence>
<organism evidence="1 2">
    <name type="scientific">Saccharospirillum salsuginis</name>
    <dbReference type="NCBI Taxonomy" id="418750"/>
    <lineage>
        <taxon>Bacteria</taxon>
        <taxon>Pseudomonadati</taxon>
        <taxon>Pseudomonadota</taxon>
        <taxon>Gammaproteobacteria</taxon>
        <taxon>Oceanospirillales</taxon>
        <taxon>Saccharospirillaceae</taxon>
        <taxon>Saccharospirillum</taxon>
    </lineage>
</organism>
<accession>A0A918K604</accession>
<dbReference type="Proteomes" id="UP000626148">
    <property type="component" value="Unassembled WGS sequence"/>
</dbReference>